<evidence type="ECO:0000313" key="2">
    <source>
        <dbReference type="EMBL" id="CAI6348443.1"/>
    </source>
</evidence>
<dbReference type="Proteomes" id="UP001160148">
    <property type="component" value="Unassembled WGS sequence"/>
</dbReference>
<dbReference type="Pfam" id="PF14214">
    <property type="entry name" value="Helitron_like_N"/>
    <property type="match status" value="1"/>
</dbReference>
<comment type="caution">
    <text evidence="2">The sequence shown here is derived from an EMBL/GenBank/DDBJ whole genome shotgun (WGS) entry which is preliminary data.</text>
</comment>
<dbReference type="PANTHER" id="PTHR45786:SF74">
    <property type="entry name" value="ATP-DEPENDENT DNA HELICASE"/>
    <property type="match status" value="1"/>
</dbReference>
<evidence type="ECO:0000259" key="1">
    <source>
        <dbReference type="Pfam" id="PF14214"/>
    </source>
</evidence>
<dbReference type="InterPro" id="IPR025476">
    <property type="entry name" value="Helitron_helicase-like"/>
</dbReference>
<sequence length="244" mass="29280">MVPQGQHRDEKLQRISETHRSYDSLEYPLIFLHGEDDYAIDILSFNVNLNEYNSHKTVSSKHYRLMVRHHIYNHLHNYRKLINKYWVDMYAKIESERLLFIRNNQSKLRAEDYIHLRDAIENDGQVNDIGQLFILPSSFTGGPRYMHEKTMDAITYVRNFGTPNLFITFTCNPNWMEIKRELKHGQTTQDRHDIIARVFHQKIKVLMNLIVKHRIFGETQCYMYTVEWQKSGLPHVHLLPYWFG</sequence>
<gene>
    <name evidence="2" type="ORF">MEUPH1_LOCUS5116</name>
</gene>
<dbReference type="EMBL" id="CARXXK010000001">
    <property type="protein sequence ID" value="CAI6348443.1"/>
    <property type="molecule type" value="Genomic_DNA"/>
</dbReference>
<organism evidence="2 3">
    <name type="scientific">Macrosiphum euphorbiae</name>
    <name type="common">potato aphid</name>
    <dbReference type="NCBI Taxonomy" id="13131"/>
    <lineage>
        <taxon>Eukaryota</taxon>
        <taxon>Metazoa</taxon>
        <taxon>Ecdysozoa</taxon>
        <taxon>Arthropoda</taxon>
        <taxon>Hexapoda</taxon>
        <taxon>Insecta</taxon>
        <taxon>Pterygota</taxon>
        <taxon>Neoptera</taxon>
        <taxon>Paraneoptera</taxon>
        <taxon>Hemiptera</taxon>
        <taxon>Sternorrhyncha</taxon>
        <taxon>Aphidomorpha</taxon>
        <taxon>Aphidoidea</taxon>
        <taxon>Aphididae</taxon>
        <taxon>Macrosiphini</taxon>
        <taxon>Macrosiphum</taxon>
    </lineage>
</organism>
<evidence type="ECO:0000313" key="3">
    <source>
        <dbReference type="Proteomes" id="UP001160148"/>
    </source>
</evidence>
<feature type="domain" description="Helitron helicase-like" evidence="1">
    <location>
        <begin position="63"/>
        <end position="239"/>
    </location>
</feature>
<dbReference type="PANTHER" id="PTHR45786">
    <property type="entry name" value="DNA BINDING PROTEIN-LIKE"/>
    <property type="match status" value="1"/>
</dbReference>
<proteinExistence type="predicted"/>
<protein>
    <recommendedName>
        <fullName evidence="1">Helitron helicase-like domain-containing protein</fullName>
    </recommendedName>
</protein>
<reference evidence="2 3" key="1">
    <citation type="submission" date="2023-01" db="EMBL/GenBank/DDBJ databases">
        <authorList>
            <person name="Whitehead M."/>
        </authorList>
    </citation>
    <scope>NUCLEOTIDE SEQUENCE [LARGE SCALE GENOMIC DNA]</scope>
</reference>
<accession>A0AAV0VVP3</accession>
<keyword evidence="3" id="KW-1185">Reference proteome</keyword>
<name>A0AAV0VVP3_9HEMI</name>
<dbReference type="AlphaFoldDB" id="A0AAV0VVP3"/>